<dbReference type="InterPro" id="IPR049730">
    <property type="entry name" value="SNF2/RAD54-like_C"/>
</dbReference>
<dbReference type="SUPFAM" id="SSF52540">
    <property type="entry name" value="P-loop containing nucleoside triphosphate hydrolases"/>
    <property type="match status" value="2"/>
</dbReference>
<dbReference type="InterPro" id="IPR014001">
    <property type="entry name" value="Helicase_ATP-bd"/>
</dbReference>
<gene>
    <name evidence="7" type="ORF">CSSPJE1EN2_LOCUS4898</name>
</gene>
<evidence type="ECO:0000259" key="5">
    <source>
        <dbReference type="PROSITE" id="PS51192"/>
    </source>
</evidence>
<feature type="region of interest" description="Disordered" evidence="4">
    <location>
        <begin position="487"/>
        <end position="514"/>
    </location>
</feature>
<dbReference type="Gene3D" id="3.40.50.300">
    <property type="entry name" value="P-loop containing nucleotide triphosphate hydrolases"/>
    <property type="match status" value="1"/>
</dbReference>
<evidence type="ECO:0000313" key="8">
    <source>
        <dbReference type="Proteomes" id="UP001497522"/>
    </source>
</evidence>
<dbReference type="InterPro" id="IPR000330">
    <property type="entry name" value="SNF2_N"/>
</dbReference>
<evidence type="ECO:0000313" key="7">
    <source>
        <dbReference type="EMBL" id="CAK9861903.1"/>
    </source>
</evidence>
<dbReference type="Proteomes" id="UP001497522">
    <property type="component" value="Chromosome 12"/>
</dbReference>
<dbReference type="Pfam" id="PF14619">
    <property type="entry name" value="SnAC"/>
    <property type="match status" value="1"/>
</dbReference>
<dbReference type="InterPro" id="IPR001650">
    <property type="entry name" value="Helicase_C-like"/>
</dbReference>
<feature type="region of interest" description="Disordered" evidence="4">
    <location>
        <begin position="1717"/>
        <end position="1803"/>
    </location>
</feature>
<evidence type="ECO:0000256" key="1">
    <source>
        <dbReference type="ARBA" id="ARBA00004123"/>
    </source>
</evidence>
<feature type="region of interest" description="Disordered" evidence="4">
    <location>
        <begin position="172"/>
        <end position="246"/>
    </location>
</feature>
<dbReference type="Pfam" id="PF00271">
    <property type="entry name" value="Helicase_C"/>
    <property type="match status" value="1"/>
</dbReference>
<evidence type="ECO:0000256" key="2">
    <source>
        <dbReference type="ARBA" id="ARBA00022801"/>
    </source>
</evidence>
<feature type="compositionally biased region" description="Polar residues" evidence="4">
    <location>
        <begin position="304"/>
        <end position="315"/>
    </location>
</feature>
<organism evidence="7 8">
    <name type="scientific">Sphagnum jensenii</name>
    <dbReference type="NCBI Taxonomy" id="128206"/>
    <lineage>
        <taxon>Eukaryota</taxon>
        <taxon>Viridiplantae</taxon>
        <taxon>Streptophyta</taxon>
        <taxon>Embryophyta</taxon>
        <taxon>Bryophyta</taxon>
        <taxon>Sphagnophytina</taxon>
        <taxon>Sphagnopsida</taxon>
        <taxon>Sphagnales</taxon>
        <taxon>Sphagnaceae</taxon>
        <taxon>Sphagnum</taxon>
    </lineage>
</organism>
<evidence type="ECO:0008006" key="9">
    <source>
        <dbReference type="Google" id="ProtNLM"/>
    </source>
</evidence>
<feature type="domain" description="Helicase ATP-binding" evidence="5">
    <location>
        <begin position="1154"/>
        <end position="1321"/>
    </location>
</feature>
<dbReference type="Pfam" id="PF00176">
    <property type="entry name" value="SNF2-rel_dom"/>
    <property type="match status" value="1"/>
</dbReference>
<dbReference type="PROSITE" id="PS51194">
    <property type="entry name" value="HELICASE_CTER"/>
    <property type="match status" value="1"/>
</dbReference>
<dbReference type="SMART" id="SM00490">
    <property type="entry name" value="HELICc"/>
    <property type="match status" value="1"/>
</dbReference>
<dbReference type="InterPro" id="IPR029295">
    <property type="entry name" value="SnAC"/>
</dbReference>
<dbReference type="PANTHER" id="PTHR10799">
    <property type="entry name" value="SNF2/RAD54 HELICASE FAMILY"/>
    <property type="match status" value="1"/>
</dbReference>
<dbReference type="CDD" id="cd17996">
    <property type="entry name" value="DEXHc_SMARCA2_SMARCA4"/>
    <property type="match status" value="1"/>
</dbReference>
<sequence>MSVAANVESEATKFLEKVGQDFQDEPKKLASKLYAICQHMKASGKEHSLPFLIISRALEMVVKQHNLNQAPSVSSGSVQADATTNGSKTSGLTSEKGDIQQASEHGGGGLQSKPLAVTADNATTLKVPIPGGPLAMPAPTAASQAQAGFGSSINQGQPTLQSTTVNTVNKNEESDAHVEGLPTTGSSQIESTPVVEPSGRRGRKRKQPATGVQQGTAPRQQSKKAGNTKAEGVNLKAGQAQKGRGKLQVVAPLDPVPVVQGIHSSVSGTVAPAAVSLPGAQNLQIAGSLSDTEDKGVKVEGGDSSMQPPEAGTTTVQSAPLNCEYSVGFPNNEQQTDSSKMSYIQPDGTGNRQGTPSIAIRTDIPDAIQGTEPSPAGTGQDVLCISKVGNGDPGISQIHDEETVPGSLPLIPGIEACVTQSSAEPKHAICEGGNKQDTSEFDGGDSYLQSSNTDLQTTALDTQAVASKIQGSRGAFSSYCASRVQQQVQSSRSPAREGSNHAGASSSLEAQNVKPGKLDAAGKAVTKGPKGSKSTVLDFRALLKDPSQPAAANDTAKESSTAIQTDFSSDMVYKECLFTDYQLKQLRAQCFVFQFLRDSKPPRKTHLTVALHNAKRREGVVGSIQGQAHPSHDSGLLQNRGGEPSVFPQLGIGNSRQSMSSQLQPQDDGSPAVPLSNHEVELTVNEAHEVGEMADSERSDSTYQAGNVHGAPEVLGQHSETSNLHKKHLGGLSNGPASDLRRALTPASRMNAPSSEDCSTVTTPSSNLRGFLQTDALQGPVTFHQKSQENQHHHRSLRGNTNSQEQKLLDRTSLISGRQKITGTWAKSPADHRAAAKENGEFVAHEPNLERNSRPHTSTFERWTQAEQDTKVRLEYQWVQRQKKMEEKITVRFHDLKDTVSSSEDVFTKTKSVIELKKLQLLQLQRRLRRDFLHDFFKPFVPTAATLRTMKKNRAGKRLRQLEKLEGKQKEERQRRSRERQREFFKEVEVHKEKVEDWFRKKGHRWMVFNRFVKEFHKRKERVYREKVDKIQREKINLLKNNDVEGYLRMVQATKSDRVEQLLKETEGYLQKLGVKLQKQKELSKLEDEFTESNLVLNDAVVVQGKDQTQHYLESNEKYYLLAHTVKEIVDEQPHMLEGGRLREYQMSGLQWMVSLYNNHLNGILADEMGLGKTVQVIALICHLIERKNDCGPFLIVVPSSVMPNWLAELSRWAPRISKIAYSGLPEERRRLYRDEIKHQQFNVLVTTYEYLMNKNDRPKLCKIPWHYIIIDEGHRIKNASCKLNAELRQYQSTHRLLLTGTPIQNNLDELWALLNFLLPNIFNSSDDFGQWFNKPFENVADPSAEQQALLTEEENLLIINRLHQVLRPFMLRRLKHKVENELPEKIERLVRCEASAYQKLLMKHVKEKLGSLGHAKGRSIQNTVMELRNICNHPYLSQLHSEEVKKVLPAHYLPLMVRFCGKLEMLDRILPKLKAANHRVLFFSTMTRLLDVMEDYLEWKGYRYLRLDGSTGGSERGALIEEFNSPQSDAFLFLLSIRAGGIGINLQAADTVVIFDTDWNPQVDLQAQARAHRIGQKRDVLVLRFETVNSVEEHVRAAAEYKLGVANQSITAGFFDDDTSAEDRREYLESLLRETKKEEVALVLDDEALNDLLARSDAEIDTFEAVDKKRQEEEQAWWRQCGQGERGNELVPMPPRLFLEEELGPLILAMQNKGLEKAQGKPKAGGGGGSSSPQHYGRGKRIRETRSYGEQFTEREFEKLCRVEENDGSKKTEVGLGRAGRKSLSETEDKQQRTMGGMQENS</sequence>
<name>A0ABP1AH97_9BRYO</name>
<feature type="compositionally biased region" description="Basic and acidic residues" evidence="4">
    <location>
        <begin position="1784"/>
        <end position="1793"/>
    </location>
</feature>
<protein>
    <recommendedName>
        <fullName evidence="9">Chromatin structure-remodeling complex protein SYD</fullName>
    </recommendedName>
</protein>
<feature type="region of interest" description="Disordered" evidence="4">
    <location>
        <begin position="291"/>
        <end position="315"/>
    </location>
</feature>
<feature type="region of interest" description="Disordered" evidence="4">
    <location>
        <begin position="624"/>
        <end position="675"/>
    </location>
</feature>
<feature type="region of interest" description="Disordered" evidence="4">
    <location>
        <begin position="783"/>
        <end position="805"/>
    </location>
</feature>
<evidence type="ECO:0000259" key="6">
    <source>
        <dbReference type="PROSITE" id="PS51194"/>
    </source>
</evidence>
<feature type="compositionally biased region" description="Low complexity" evidence="4">
    <location>
        <begin position="141"/>
        <end position="152"/>
    </location>
</feature>
<reference evidence="7" key="1">
    <citation type="submission" date="2024-03" db="EMBL/GenBank/DDBJ databases">
        <authorList>
            <consortium name="ELIXIR-Norway"/>
            <consortium name="Elixir Norway"/>
        </authorList>
    </citation>
    <scope>NUCLEOTIDE SEQUENCE</scope>
</reference>
<dbReference type="EMBL" id="OZ023713">
    <property type="protein sequence ID" value="CAK9861903.1"/>
    <property type="molecule type" value="Genomic_DNA"/>
</dbReference>
<feature type="domain" description="Helicase C-terminal" evidence="6">
    <location>
        <begin position="1466"/>
        <end position="1649"/>
    </location>
</feature>
<feature type="region of interest" description="Disordered" evidence="4">
    <location>
        <begin position="746"/>
        <end position="767"/>
    </location>
</feature>
<feature type="region of interest" description="Disordered" evidence="4">
    <location>
        <begin position="136"/>
        <end position="159"/>
    </location>
</feature>
<dbReference type="InterPro" id="IPR027417">
    <property type="entry name" value="P-loop_NTPase"/>
</dbReference>
<feature type="compositionally biased region" description="Basic and acidic residues" evidence="4">
    <location>
        <begin position="292"/>
        <end position="301"/>
    </location>
</feature>
<dbReference type="SMART" id="SM00487">
    <property type="entry name" value="DEXDc"/>
    <property type="match status" value="1"/>
</dbReference>
<evidence type="ECO:0000256" key="4">
    <source>
        <dbReference type="SAM" id="MobiDB-lite"/>
    </source>
</evidence>
<feature type="compositionally biased region" description="Polar residues" evidence="4">
    <location>
        <begin position="652"/>
        <end position="667"/>
    </location>
</feature>
<feature type="region of interest" description="Disordered" evidence="4">
    <location>
        <begin position="69"/>
        <end position="114"/>
    </location>
</feature>
<feature type="compositionally biased region" description="Basic and acidic residues" evidence="4">
    <location>
        <begin position="1743"/>
        <end position="1774"/>
    </location>
</feature>
<dbReference type="SMART" id="SM01314">
    <property type="entry name" value="SnAC"/>
    <property type="match status" value="1"/>
</dbReference>
<accession>A0ABP1AH97</accession>
<feature type="compositionally biased region" description="Polar residues" evidence="4">
    <location>
        <begin position="210"/>
        <end position="225"/>
    </location>
</feature>
<dbReference type="InterPro" id="IPR038718">
    <property type="entry name" value="SNF2-like_sf"/>
</dbReference>
<feature type="compositionally biased region" description="Polar residues" evidence="4">
    <location>
        <begin position="751"/>
        <end position="767"/>
    </location>
</feature>
<feature type="compositionally biased region" description="Polar residues" evidence="4">
    <location>
        <begin position="69"/>
        <end position="93"/>
    </location>
</feature>
<comment type="subcellular location">
    <subcellularLocation>
        <location evidence="1">Nucleus</location>
    </subcellularLocation>
</comment>
<keyword evidence="8" id="KW-1185">Reference proteome</keyword>
<dbReference type="PROSITE" id="PS51192">
    <property type="entry name" value="HELICASE_ATP_BIND_1"/>
    <property type="match status" value="1"/>
</dbReference>
<dbReference type="CDD" id="cd18793">
    <property type="entry name" value="SF2_C_SNF"/>
    <property type="match status" value="1"/>
</dbReference>
<proteinExistence type="predicted"/>
<keyword evidence="2" id="KW-0378">Hydrolase</keyword>
<keyword evidence="3" id="KW-0539">Nucleus</keyword>
<dbReference type="Gene3D" id="3.40.50.10810">
    <property type="entry name" value="Tandem AAA-ATPase domain"/>
    <property type="match status" value="1"/>
</dbReference>
<evidence type="ECO:0000256" key="3">
    <source>
        <dbReference type="ARBA" id="ARBA00023242"/>
    </source>
</evidence>